<dbReference type="Pfam" id="PF04818">
    <property type="entry name" value="CID"/>
    <property type="match status" value="1"/>
</dbReference>
<feature type="compositionally biased region" description="Pro residues" evidence="8">
    <location>
        <begin position="1174"/>
        <end position="1207"/>
    </location>
</feature>
<dbReference type="GO" id="GO:0009908">
    <property type="term" value="P:flower development"/>
    <property type="evidence" value="ECO:0007669"/>
    <property type="project" value="UniProtKB-KW"/>
</dbReference>
<dbReference type="PANTHER" id="PTHR12550">
    <property type="entry name" value="HEPATOMA-DERIVED GROWTH FACTOR-RELATED"/>
    <property type="match status" value="1"/>
</dbReference>
<keyword evidence="2" id="KW-0217">Developmental protein</keyword>
<comment type="caution">
    <text evidence="11">The sequence shown here is derived from an EMBL/GenBank/DDBJ whole genome shotgun (WGS) entry which is preliminary data.</text>
</comment>
<sequence>MAPSRRKGVSKAAAAAAARRQWKVGDLVLAKVKGFPAWPAKVGEPKSLGFAADWKKVVVHFFGTKPEQIGFCNPADVEEFTEEKKHSLLVKRHGRSSDFLRAVQEIIDSYENIKKQVQVNTLNSGDQVTPVNDGDSVDLSANIRATDQTKEPEVTLNSELKPSYSNTYENEPCLPIEYTLAQTPTLVVLNKAALEEESTDTVVGTETPLLTTYSSKKRSSLSQAQSCVTQIKAQRSRSSSRLESRRSRSFMMPCKDDGKTAGEILANVVRDGSLRSNKRIRKSPHVCESDAVDTAAHVSNGSIEENGSEVVTVDSDTFSLNEGSTIESGCKLEHSDMIVECLDGDVELSKGLDRQIKSVFIKKKRKPSRKRVTNGTAGPPVTLDKEIGLEVEVQNGSLNSQGGGQVKEGCSKDDGDEHLPLVKRARVRMGKSSSVEELSSCSHTEEKTMKEATVSLSRQISMDIKVENNSLACSESLVANEPLDNMLSTSKHCTQDSTNRTESWRGRNEQSFGCSVDGEAALPPSKRLHRALEAMSANAAEDGQAFDEASPTLKTLVGGGCSSSTKRSPHMAMEGKVGNGLGSSSTESLDIVSTQVGDSGFSASLNPIISEESVKSSMKVDFCNQAVDIFKTKKHKFSKDVFPDARDHHIDGINICNSFGGHAVRTADPTQSPGYLSDNLDERQVNPLSHEVSSGTLSPPKDGDMKNIESSNCEPRISDKEVNASENNGISLNLVSCSNEIVKTSPRNGTIGLQCSVEGVGCEDKKCLEPTLDDKSEVKGMRDDVKAVKHDTQEGPSSNCFSDDCFGEKDVSGVRSSPTTDAGDSLAQASPPHTSNYQISTSDSSNFVRNIGSCSPDVNLHYKKIFSASLGDEEEKIESVTTQRPKSVGKHGEAHIALSSFEAMLGTLTRTKESIGRATRIAIDCAKFGVAAKVVEILVRNLETESSLHRRVDLFFLVDSITQCSRGLKGDVGGIYPSAIQVVLPRLLAAAAPPGNMAHENRKQCLRVLRLWLERKILPESIVRHHLRELESLSSSSSAGPYSRRSSRTERALDDPVREMEGMLVDEYGSNSSFQLPGFCMPRMLKDDNEGSDSDGEHFEAVTPEHNFESREERESIPAIEKHRHILEEVDGELEMEDVAPVCEVETSSSFHVAEVIAVQTLHDQCDRHVPLSFAPPLPQDVPPSSPPLPSSPPPPPPPPPPIPPPSVMSDPYTSGVDSQLYMETHNMRDNLVQSGSLQPVPPRVDQTIRYHSPDFRDPQMQMPESTSCSFSSSSIQPVNNGRQTNGDTLCDKGYTLHPPHPAPLNQFSYFQGDQRVRPRRDALPPSYSNRFHVQNFDRENSYNNHERTKPPPYELHEHWRFPAPPFSGPRYPDKGKMSYAPAPFDGPLGEPTGLPGQGWRLPPWTVNHRNAIPFRPPFDGPIPVAGRGPSFWRPR</sequence>
<comment type="subcellular location">
    <subcellularLocation>
        <location evidence="1">Nucleus</location>
    </subcellularLocation>
</comment>
<evidence type="ECO:0000259" key="10">
    <source>
        <dbReference type="PROSITE" id="PS51391"/>
    </source>
</evidence>
<dbReference type="GO" id="GO:0006397">
    <property type="term" value="P:mRNA processing"/>
    <property type="evidence" value="ECO:0007669"/>
    <property type="project" value="UniProtKB-KW"/>
</dbReference>
<dbReference type="PROSITE" id="PS50812">
    <property type="entry name" value="PWWP"/>
    <property type="match status" value="1"/>
</dbReference>
<dbReference type="Proteomes" id="UP000811609">
    <property type="component" value="Chromosome 8"/>
</dbReference>
<feature type="compositionally biased region" description="Low complexity" evidence="8">
    <location>
        <begin position="1266"/>
        <end position="1275"/>
    </location>
</feature>
<dbReference type="InterPro" id="IPR006569">
    <property type="entry name" value="CID_dom"/>
</dbReference>
<evidence type="ECO:0000256" key="5">
    <source>
        <dbReference type="ARBA" id="ARBA00023089"/>
    </source>
</evidence>
<evidence type="ECO:0000256" key="8">
    <source>
        <dbReference type="SAM" id="MobiDB-lite"/>
    </source>
</evidence>
<feature type="domain" description="PWWP" evidence="9">
    <location>
        <begin position="24"/>
        <end position="83"/>
    </location>
</feature>
<dbReference type="SMART" id="SM00293">
    <property type="entry name" value="PWWP"/>
    <property type="match status" value="1"/>
</dbReference>
<feature type="region of interest" description="Disordered" evidence="8">
    <location>
        <begin position="224"/>
        <end position="253"/>
    </location>
</feature>
<evidence type="ECO:0000256" key="7">
    <source>
        <dbReference type="ARBA" id="ARBA00023242"/>
    </source>
</evidence>
<dbReference type="PROSITE" id="PS51391">
    <property type="entry name" value="CID"/>
    <property type="match status" value="1"/>
</dbReference>
<feature type="compositionally biased region" description="Polar residues" evidence="8">
    <location>
        <begin position="490"/>
        <end position="501"/>
    </location>
</feature>
<name>A0A8T1PTP6_CARIL</name>
<evidence type="ECO:0000256" key="1">
    <source>
        <dbReference type="ARBA" id="ARBA00004123"/>
    </source>
</evidence>
<keyword evidence="6" id="KW-0804">Transcription</keyword>
<dbReference type="EMBL" id="CM031816">
    <property type="protein sequence ID" value="KAG6645164.1"/>
    <property type="molecule type" value="Genomic_DNA"/>
</dbReference>
<protein>
    <submittedName>
        <fullName evidence="11">Uncharacterized protein</fullName>
    </submittedName>
</protein>
<feature type="region of interest" description="Disordered" evidence="8">
    <location>
        <begin position="490"/>
        <end position="510"/>
    </location>
</feature>
<feature type="region of interest" description="Disordered" evidence="8">
    <location>
        <begin position="1172"/>
        <end position="1216"/>
    </location>
</feature>
<evidence type="ECO:0000259" key="9">
    <source>
        <dbReference type="PROSITE" id="PS50812"/>
    </source>
</evidence>
<feature type="region of interest" description="Disordered" evidence="8">
    <location>
        <begin position="812"/>
        <end position="842"/>
    </location>
</feature>
<evidence type="ECO:0000256" key="3">
    <source>
        <dbReference type="ARBA" id="ARBA00022664"/>
    </source>
</evidence>
<dbReference type="SMART" id="SM00582">
    <property type="entry name" value="RPR"/>
    <property type="match status" value="1"/>
</dbReference>
<gene>
    <name evidence="11" type="ORF">CIPAW_08G103400</name>
</gene>
<evidence type="ECO:0000256" key="2">
    <source>
        <dbReference type="ARBA" id="ARBA00022473"/>
    </source>
</evidence>
<evidence type="ECO:0000313" key="11">
    <source>
        <dbReference type="EMBL" id="KAG6645164.1"/>
    </source>
</evidence>
<keyword evidence="4" id="KW-0805">Transcription regulation</keyword>
<keyword evidence="5" id="KW-0287">Flowering</keyword>
<keyword evidence="7" id="KW-0539">Nucleus</keyword>
<organism evidence="11 12">
    <name type="scientific">Carya illinoinensis</name>
    <name type="common">Pecan</name>
    <dbReference type="NCBI Taxonomy" id="32201"/>
    <lineage>
        <taxon>Eukaryota</taxon>
        <taxon>Viridiplantae</taxon>
        <taxon>Streptophyta</taxon>
        <taxon>Embryophyta</taxon>
        <taxon>Tracheophyta</taxon>
        <taxon>Spermatophyta</taxon>
        <taxon>Magnoliopsida</taxon>
        <taxon>eudicotyledons</taxon>
        <taxon>Gunneridae</taxon>
        <taxon>Pentapetalae</taxon>
        <taxon>rosids</taxon>
        <taxon>fabids</taxon>
        <taxon>Fagales</taxon>
        <taxon>Juglandaceae</taxon>
        <taxon>Carya</taxon>
    </lineage>
</organism>
<feature type="region of interest" description="Disordered" evidence="8">
    <location>
        <begin position="1034"/>
        <end position="1055"/>
    </location>
</feature>
<accession>A0A8T1PTP6</accession>
<evidence type="ECO:0000256" key="6">
    <source>
        <dbReference type="ARBA" id="ARBA00023163"/>
    </source>
</evidence>
<feature type="compositionally biased region" description="Low complexity" evidence="8">
    <location>
        <begin position="1034"/>
        <end position="1044"/>
    </location>
</feature>
<evidence type="ECO:0000313" key="12">
    <source>
        <dbReference type="Proteomes" id="UP000811609"/>
    </source>
</evidence>
<feature type="compositionally biased region" description="Polar residues" evidence="8">
    <location>
        <begin position="814"/>
        <end position="842"/>
    </location>
</feature>
<dbReference type="Pfam" id="PF00855">
    <property type="entry name" value="PWWP"/>
    <property type="match status" value="1"/>
</dbReference>
<feature type="compositionally biased region" description="Polar residues" evidence="8">
    <location>
        <begin position="224"/>
        <end position="233"/>
    </location>
</feature>
<feature type="domain" description="CID" evidence="10">
    <location>
        <begin position="893"/>
        <end position="1034"/>
    </location>
</feature>
<proteinExistence type="predicted"/>
<feature type="region of interest" description="Disordered" evidence="8">
    <location>
        <begin position="686"/>
        <end position="707"/>
    </location>
</feature>
<feature type="region of interest" description="Disordered" evidence="8">
    <location>
        <begin position="396"/>
        <end position="417"/>
    </location>
</feature>
<dbReference type="PANTHER" id="PTHR12550:SF49">
    <property type="entry name" value="PROTEIN HUA2-LIKE 2-RELATED"/>
    <property type="match status" value="1"/>
</dbReference>
<dbReference type="InterPro" id="IPR000313">
    <property type="entry name" value="PWWP_dom"/>
</dbReference>
<dbReference type="GO" id="GO:0005634">
    <property type="term" value="C:nucleus"/>
    <property type="evidence" value="ECO:0007669"/>
    <property type="project" value="UniProtKB-SubCell"/>
</dbReference>
<dbReference type="FunFam" id="1.25.40.90:FF:000037">
    <property type="entry name" value="Enhancer of ag-4 2"/>
    <property type="match status" value="1"/>
</dbReference>
<reference evidence="11" key="1">
    <citation type="submission" date="2020-12" db="EMBL/GenBank/DDBJ databases">
        <title>WGS assembly of Carya illinoinensis cv. Pawnee.</title>
        <authorList>
            <person name="Platts A."/>
            <person name="Shu S."/>
            <person name="Wright S."/>
            <person name="Barry K."/>
            <person name="Edger P."/>
            <person name="Pires J.C."/>
            <person name="Schmutz J."/>
        </authorList>
    </citation>
    <scope>NUCLEOTIDE SEQUENCE</scope>
    <source>
        <tissue evidence="11">Leaf</tissue>
    </source>
</reference>
<evidence type="ECO:0000256" key="4">
    <source>
        <dbReference type="ARBA" id="ARBA00023015"/>
    </source>
</evidence>
<keyword evidence="12" id="KW-1185">Reference proteome</keyword>
<keyword evidence="3" id="KW-0507">mRNA processing</keyword>
<feature type="region of interest" description="Disordered" evidence="8">
    <location>
        <begin position="1262"/>
        <end position="1281"/>
    </location>
</feature>